<feature type="transmembrane region" description="Helical" evidence="1">
    <location>
        <begin position="26"/>
        <end position="49"/>
    </location>
</feature>
<dbReference type="Proteomes" id="UP000034006">
    <property type="component" value="Unassembled WGS sequence"/>
</dbReference>
<dbReference type="AlphaFoldDB" id="A0A0G1HYV8"/>
<keyword evidence="1" id="KW-0812">Transmembrane</keyword>
<comment type="caution">
    <text evidence="2">The sequence shown here is derived from an EMBL/GenBank/DDBJ whole genome shotgun (WGS) entry which is preliminary data.</text>
</comment>
<dbReference type="InterPro" id="IPR007813">
    <property type="entry name" value="PilN"/>
</dbReference>
<evidence type="ECO:0008006" key="4">
    <source>
        <dbReference type="Google" id="ProtNLM"/>
    </source>
</evidence>
<dbReference type="EMBL" id="LCIH01000002">
    <property type="protein sequence ID" value="KKT52346.1"/>
    <property type="molecule type" value="Genomic_DNA"/>
</dbReference>
<dbReference type="STRING" id="1618387.UW44_C0002G0012"/>
<sequence length="181" mass="20299">MAAQQGVFHINLLPKDSFSYSALGKFLAWATTTGRVLVVLTEFVVLLAFGSRFYFDKKVNDLKEEVDQKQAQIQAFADTENEIRIILAKQTPISNYLSGNMAFGQRYEELGRIMPSGVKLERLTLDKSGMNLVGDANSELGFSQLLQNLKKIEGVSRLSMKETNFDQNTGTVKFNIQTSFK</sequence>
<evidence type="ECO:0000313" key="2">
    <source>
        <dbReference type="EMBL" id="KKT52346.1"/>
    </source>
</evidence>
<reference evidence="2 3" key="1">
    <citation type="journal article" date="2015" name="Nature">
        <title>rRNA introns, odd ribosomes, and small enigmatic genomes across a large radiation of phyla.</title>
        <authorList>
            <person name="Brown C.T."/>
            <person name="Hug L.A."/>
            <person name="Thomas B.C."/>
            <person name="Sharon I."/>
            <person name="Castelle C.J."/>
            <person name="Singh A."/>
            <person name="Wilkins M.J."/>
            <person name="Williams K.H."/>
            <person name="Banfield J.F."/>
        </authorList>
    </citation>
    <scope>NUCLEOTIDE SEQUENCE [LARGE SCALE GENOMIC DNA]</scope>
</reference>
<keyword evidence="1" id="KW-1133">Transmembrane helix</keyword>
<proteinExistence type="predicted"/>
<name>A0A0G1HYV8_9BACT</name>
<organism evidence="2 3">
    <name type="scientific">Candidatus Collierbacteria bacterium GW2011_GWB2_44_22</name>
    <dbReference type="NCBI Taxonomy" id="1618387"/>
    <lineage>
        <taxon>Bacteria</taxon>
        <taxon>Candidatus Collieribacteriota</taxon>
    </lineage>
</organism>
<evidence type="ECO:0000313" key="3">
    <source>
        <dbReference type="Proteomes" id="UP000034006"/>
    </source>
</evidence>
<protein>
    <recommendedName>
        <fullName evidence="4">Fimbrial assembly family protein</fullName>
    </recommendedName>
</protein>
<keyword evidence="1" id="KW-0472">Membrane</keyword>
<evidence type="ECO:0000256" key="1">
    <source>
        <dbReference type="SAM" id="Phobius"/>
    </source>
</evidence>
<dbReference type="Pfam" id="PF05137">
    <property type="entry name" value="PilN"/>
    <property type="match status" value="1"/>
</dbReference>
<gene>
    <name evidence="2" type="ORF">UW44_C0002G0012</name>
</gene>
<accession>A0A0G1HYV8</accession>